<keyword evidence="5" id="KW-1185">Reference proteome</keyword>
<evidence type="ECO:0000256" key="2">
    <source>
        <dbReference type="ARBA" id="ARBA00022643"/>
    </source>
</evidence>
<keyword evidence="1" id="KW-0285">Flavoprotein</keyword>
<keyword evidence="3" id="KW-0560">Oxidoreductase</keyword>
<dbReference type="Proteomes" id="UP001241758">
    <property type="component" value="Unassembled WGS sequence"/>
</dbReference>
<protein>
    <submittedName>
        <fullName evidence="4">Nitroreductase</fullName>
    </submittedName>
</protein>
<accession>A0ABT6WNG7</accession>
<dbReference type="Gene3D" id="3.40.109.10">
    <property type="entry name" value="NADH Oxidase"/>
    <property type="match status" value="2"/>
</dbReference>
<dbReference type="SUPFAM" id="SSF55469">
    <property type="entry name" value="FMN-dependent nitroreductase-like"/>
    <property type="match status" value="2"/>
</dbReference>
<evidence type="ECO:0000313" key="4">
    <source>
        <dbReference type="EMBL" id="MDI6101306.1"/>
    </source>
</evidence>
<dbReference type="PANTHER" id="PTHR23026:SF90">
    <property type="entry name" value="IODOTYROSINE DEIODINASE 1"/>
    <property type="match status" value="1"/>
</dbReference>
<comment type="caution">
    <text evidence="4">The sequence shown here is derived from an EMBL/GenBank/DDBJ whole genome shotgun (WGS) entry which is preliminary data.</text>
</comment>
<proteinExistence type="predicted"/>
<dbReference type="EMBL" id="JASCTH010000014">
    <property type="protein sequence ID" value="MDI6101306.1"/>
    <property type="molecule type" value="Genomic_DNA"/>
</dbReference>
<dbReference type="NCBIfam" id="NF047509">
    <property type="entry name" value="Rv3131_FMN_oxido"/>
    <property type="match status" value="1"/>
</dbReference>
<sequence>MNDSDEVKRVLVQAADAARFAPSIHNTQPWRWVVREDRLELFGVAERQLREQDPDGRMLLLSCGTALHHALVALDAEGWRHEVERPAGEPLATIRATGQVPARPEATRHFQMLQVRRTDRRTVTDEPVPEDTLRHLVKVTQEGGARLHVLGRDQVLALAVAVDRAGHAESHDDRIRAETAAWVGGERPGGTGIPASALPEEVPLTTVAERDFKVAGTLAAGDGHDQAATYAVLYGPGDGPQDWLRAGESLSRLWLAATEQAVSLLPLSSPVEIPFTRQTLRRMLGDIGFPYLAVRLGTLDPAHSAPPKTPRLPAGQVIEIVPG</sequence>
<keyword evidence="2" id="KW-0288">FMN</keyword>
<gene>
    <name evidence="4" type="ORF">QLQ12_22070</name>
</gene>
<evidence type="ECO:0000256" key="1">
    <source>
        <dbReference type="ARBA" id="ARBA00022630"/>
    </source>
</evidence>
<dbReference type="PANTHER" id="PTHR23026">
    <property type="entry name" value="NADPH NITROREDUCTASE"/>
    <property type="match status" value="1"/>
</dbReference>
<dbReference type="InterPro" id="IPR000415">
    <property type="entry name" value="Nitroreductase-like"/>
</dbReference>
<name>A0ABT6WNG7_9ACTN</name>
<organism evidence="4 5">
    <name type="scientific">Actinoplanes sandaracinus</name>
    <dbReference type="NCBI Taxonomy" id="3045177"/>
    <lineage>
        <taxon>Bacteria</taxon>
        <taxon>Bacillati</taxon>
        <taxon>Actinomycetota</taxon>
        <taxon>Actinomycetes</taxon>
        <taxon>Micromonosporales</taxon>
        <taxon>Micromonosporaceae</taxon>
        <taxon>Actinoplanes</taxon>
    </lineage>
</organism>
<dbReference type="InterPro" id="IPR050627">
    <property type="entry name" value="Nitroreductase/BluB"/>
</dbReference>
<reference evidence="4 5" key="1">
    <citation type="submission" date="2023-05" db="EMBL/GenBank/DDBJ databases">
        <title>Actinoplanes sp. NEAU-A12 genome sequencing.</title>
        <authorList>
            <person name="Wang Z.-S."/>
        </authorList>
    </citation>
    <scope>NUCLEOTIDE SEQUENCE [LARGE SCALE GENOMIC DNA]</scope>
    <source>
        <strain evidence="4 5">NEAU-A12</strain>
    </source>
</reference>
<evidence type="ECO:0000313" key="5">
    <source>
        <dbReference type="Proteomes" id="UP001241758"/>
    </source>
</evidence>
<evidence type="ECO:0000256" key="3">
    <source>
        <dbReference type="ARBA" id="ARBA00023002"/>
    </source>
</evidence>
<dbReference type="RefSeq" id="WP_282762177.1">
    <property type="nucleotide sequence ID" value="NZ_JASCTH010000014.1"/>
</dbReference>